<name>A0ABU7V1U5_9GAMM</name>
<proteinExistence type="predicted"/>
<dbReference type="EMBL" id="JAZHBO010000002">
    <property type="protein sequence ID" value="MEF2156278.1"/>
    <property type="molecule type" value="Genomic_DNA"/>
</dbReference>
<dbReference type="InterPro" id="IPR036737">
    <property type="entry name" value="OmpA-like_sf"/>
</dbReference>
<evidence type="ECO:0000256" key="3">
    <source>
        <dbReference type="ARBA" id="ARBA00023237"/>
    </source>
</evidence>
<dbReference type="InterPro" id="IPR006664">
    <property type="entry name" value="OMP_bac"/>
</dbReference>
<feature type="region of interest" description="Disordered" evidence="5">
    <location>
        <begin position="162"/>
        <end position="186"/>
    </location>
</feature>
<feature type="compositionally biased region" description="Low complexity" evidence="5">
    <location>
        <begin position="167"/>
        <end position="186"/>
    </location>
</feature>
<dbReference type="PROSITE" id="PS51123">
    <property type="entry name" value="OMPA_2"/>
    <property type="match status" value="1"/>
</dbReference>
<dbReference type="RefSeq" id="WP_331704106.1">
    <property type="nucleotide sequence ID" value="NZ_JAZHBO010000002.1"/>
</dbReference>
<dbReference type="PANTHER" id="PTHR30329:SF21">
    <property type="entry name" value="LIPOPROTEIN YIAD-RELATED"/>
    <property type="match status" value="1"/>
</dbReference>
<gene>
    <name evidence="7" type="ORF">V3390_08580</name>
</gene>
<dbReference type="InterPro" id="IPR027405">
    <property type="entry name" value="YidB-like"/>
</dbReference>
<keyword evidence="2 4" id="KW-0472">Membrane</keyword>
<keyword evidence="8" id="KW-1185">Reference proteome</keyword>
<dbReference type="Gene3D" id="3.30.1330.60">
    <property type="entry name" value="OmpA-like domain"/>
    <property type="match status" value="1"/>
</dbReference>
<dbReference type="PANTHER" id="PTHR30329">
    <property type="entry name" value="STATOR ELEMENT OF FLAGELLAR MOTOR COMPLEX"/>
    <property type="match status" value="1"/>
</dbReference>
<dbReference type="Gene3D" id="1.10.10.690">
    <property type="entry name" value="YidB-like"/>
    <property type="match status" value="1"/>
</dbReference>
<dbReference type="InterPro" id="IPR006665">
    <property type="entry name" value="OmpA-like"/>
</dbReference>
<feature type="domain" description="OmpA-like" evidence="6">
    <location>
        <begin position="275"/>
        <end position="390"/>
    </location>
</feature>
<dbReference type="PRINTS" id="PR01021">
    <property type="entry name" value="OMPADOMAIN"/>
</dbReference>
<protein>
    <submittedName>
        <fullName evidence="7">OmpA family protein</fullName>
    </submittedName>
</protein>
<comment type="subcellular location">
    <subcellularLocation>
        <location evidence="1">Cell outer membrane</location>
    </subcellularLocation>
</comment>
<dbReference type="PRINTS" id="PR01023">
    <property type="entry name" value="NAFLGMOTY"/>
</dbReference>
<evidence type="ECO:0000256" key="4">
    <source>
        <dbReference type="PROSITE-ProRule" id="PRU00473"/>
    </source>
</evidence>
<dbReference type="CDD" id="cd07185">
    <property type="entry name" value="OmpA_C-like"/>
    <property type="match status" value="1"/>
</dbReference>
<evidence type="ECO:0000259" key="6">
    <source>
        <dbReference type="PROSITE" id="PS51123"/>
    </source>
</evidence>
<reference evidence="7 8" key="1">
    <citation type="submission" date="2024-01" db="EMBL/GenBank/DDBJ databases">
        <title>Novel species of the genus Luteimonas isolated from rivers.</title>
        <authorList>
            <person name="Lu H."/>
        </authorList>
    </citation>
    <scope>NUCLEOTIDE SEQUENCE [LARGE SCALE GENOMIC DNA]</scope>
    <source>
        <strain evidence="7 8">FXH3W</strain>
    </source>
</reference>
<dbReference type="Pfam" id="PF20159">
    <property type="entry name" value="YidB"/>
    <property type="match status" value="1"/>
</dbReference>
<evidence type="ECO:0000256" key="2">
    <source>
        <dbReference type="ARBA" id="ARBA00023136"/>
    </source>
</evidence>
<evidence type="ECO:0000313" key="7">
    <source>
        <dbReference type="EMBL" id="MEF2156278.1"/>
    </source>
</evidence>
<organism evidence="7 8">
    <name type="scientific">Aquilutibacter rugosus</name>
    <dbReference type="NCBI Taxonomy" id="3115820"/>
    <lineage>
        <taxon>Bacteria</taxon>
        <taxon>Pseudomonadati</taxon>
        <taxon>Pseudomonadota</taxon>
        <taxon>Gammaproteobacteria</taxon>
        <taxon>Lysobacterales</taxon>
        <taxon>Lysobacteraceae</taxon>
        <taxon>Aquilutibacter</taxon>
    </lineage>
</organism>
<evidence type="ECO:0000256" key="1">
    <source>
        <dbReference type="ARBA" id="ARBA00004442"/>
    </source>
</evidence>
<accession>A0ABU7V1U5</accession>
<dbReference type="InterPro" id="IPR050330">
    <property type="entry name" value="Bact_OuterMem_StrucFunc"/>
</dbReference>
<keyword evidence="3" id="KW-0998">Cell outer membrane</keyword>
<dbReference type="Pfam" id="PF00691">
    <property type="entry name" value="OmpA"/>
    <property type="match status" value="1"/>
</dbReference>
<dbReference type="SUPFAM" id="SSF103088">
    <property type="entry name" value="OmpA-like"/>
    <property type="match status" value="1"/>
</dbReference>
<dbReference type="InterPro" id="IPR045372">
    <property type="entry name" value="YidB"/>
</dbReference>
<evidence type="ECO:0000313" key="8">
    <source>
        <dbReference type="Proteomes" id="UP001356170"/>
    </source>
</evidence>
<sequence>MFESLVSQVGGRFGLTEDKTKQLLGLLIGLIFNEGRGGPTAFLQSFRDKGLGDVVASWLGTGDNLPVNGSQISNVLGSDVINSFGNRLGLPGATVSDAAAALLPTAVSTLASNGTLELGALDRIRGWFGSLWDDGDAAVRTAAVGAGAVGASAAAATAAAVDREPVTRTTTTESVPPRTTYTTTQPERTSGGWWKWLLPLLALLVAIWAFRSCDTTDKDAAIAPTTAETPAVAPVDTTATDTVAAAGDSAAAALQEAEAKARTALGALTADSSTADFKAALDMVPIQFDTAKSTIKTESNAILDEAANTIKNMKAGSKIEIQGYTDSDGDDAANLKLSQERADAVKAALAQRGVSADILSTKGYGEANPIGDNATAEGKAKNRRIAYDIK</sequence>
<dbReference type="SUPFAM" id="SSF140804">
    <property type="entry name" value="YidB-like"/>
    <property type="match status" value="1"/>
</dbReference>
<dbReference type="Proteomes" id="UP001356170">
    <property type="component" value="Unassembled WGS sequence"/>
</dbReference>
<evidence type="ECO:0000256" key="5">
    <source>
        <dbReference type="SAM" id="MobiDB-lite"/>
    </source>
</evidence>
<comment type="caution">
    <text evidence="7">The sequence shown here is derived from an EMBL/GenBank/DDBJ whole genome shotgun (WGS) entry which is preliminary data.</text>
</comment>